<dbReference type="Proteomes" id="UP000549394">
    <property type="component" value="Unassembled WGS sequence"/>
</dbReference>
<evidence type="ECO:0000259" key="5">
    <source>
        <dbReference type="PROSITE" id="PS50089"/>
    </source>
</evidence>
<dbReference type="PANTHER" id="PTHR25462:SF296">
    <property type="entry name" value="MEIOTIC P26, ISOFORM F"/>
    <property type="match status" value="1"/>
</dbReference>
<dbReference type="AlphaFoldDB" id="A0A7I8W9P3"/>
<dbReference type="PROSITE" id="PS50089">
    <property type="entry name" value="ZF_RING_2"/>
    <property type="match status" value="1"/>
</dbReference>
<feature type="domain" description="RING-type" evidence="5">
    <location>
        <begin position="43"/>
        <end position="90"/>
    </location>
</feature>
<reference evidence="6 7" key="1">
    <citation type="submission" date="2020-08" db="EMBL/GenBank/DDBJ databases">
        <authorList>
            <person name="Hejnol A."/>
        </authorList>
    </citation>
    <scope>NUCLEOTIDE SEQUENCE [LARGE SCALE GENOMIC DNA]</scope>
</reference>
<evidence type="ECO:0000256" key="4">
    <source>
        <dbReference type="PROSITE-ProRule" id="PRU00175"/>
    </source>
</evidence>
<dbReference type="InterPro" id="IPR047153">
    <property type="entry name" value="TRIM45/56/19-like"/>
</dbReference>
<dbReference type="SUPFAM" id="SSF57850">
    <property type="entry name" value="RING/U-box"/>
    <property type="match status" value="1"/>
</dbReference>
<dbReference type="EMBL" id="CAJFCJ010000024">
    <property type="protein sequence ID" value="CAD5124862.1"/>
    <property type="molecule type" value="Genomic_DNA"/>
</dbReference>
<organism evidence="6 7">
    <name type="scientific">Dimorphilus gyrociliatus</name>
    <dbReference type="NCBI Taxonomy" id="2664684"/>
    <lineage>
        <taxon>Eukaryota</taxon>
        <taxon>Metazoa</taxon>
        <taxon>Spiralia</taxon>
        <taxon>Lophotrochozoa</taxon>
        <taxon>Annelida</taxon>
        <taxon>Polychaeta</taxon>
        <taxon>Polychaeta incertae sedis</taxon>
        <taxon>Dinophilidae</taxon>
        <taxon>Dimorphilus</taxon>
    </lineage>
</organism>
<keyword evidence="7" id="KW-1185">Reference proteome</keyword>
<dbReference type="SUPFAM" id="SSF101898">
    <property type="entry name" value="NHL repeat"/>
    <property type="match status" value="1"/>
</dbReference>
<keyword evidence="2 4" id="KW-0863">Zinc-finger</keyword>
<gene>
    <name evidence="6" type="ORF">DGYR_LOCUS12341</name>
</gene>
<dbReference type="InterPro" id="IPR027370">
    <property type="entry name" value="Znf-RING_euk"/>
</dbReference>
<dbReference type="InterPro" id="IPR013083">
    <property type="entry name" value="Znf_RING/FYVE/PHD"/>
</dbReference>
<keyword evidence="3" id="KW-0862">Zinc</keyword>
<comment type="caution">
    <text evidence="6">The sequence shown here is derived from an EMBL/GenBank/DDBJ whole genome shotgun (WGS) entry which is preliminary data.</text>
</comment>
<name>A0A7I8W9P3_9ANNE</name>
<dbReference type="InterPro" id="IPR017907">
    <property type="entry name" value="Znf_RING_CS"/>
</dbReference>
<dbReference type="InterPro" id="IPR001841">
    <property type="entry name" value="Znf_RING"/>
</dbReference>
<protein>
    <submittedName>
        <fullName evidence="6">DgyrCDS13112</fullName>
    </submittedName>
</protein>
<evidence type="ECO:0000256" key="3">
    <source>
        <dbReference type="ARBA" id="ARBA00022833"/>
    </source>
</evidence>
<dbReference type="OrthoDB" id="6123229at2759"/>
<accession>A0A7I8W9P3</accession>
<sequence length="570" mass="66011">MKKFSKLYEFFTVSKGRTNLKMENLEPDESEVEILPNANQTDCPICINCYIRRNPRILPCAHTFCSVCLEQYALSKRVGVGDTLACPTCETHVKWPSKGSLGFPKNNYFIERDSAIEGATAAVSVIIPKEDDHMFQQMFENNLPDISNCLKQLENHLIHLEHEKFNLLSKIDLCRLLAIDKMDKWVSCMRTEVEDRFAEDKKLLKQIQFDLENLNSDDTKDTLNVLLNEKEALLSKKLSLVSHNFSVGELKLIEREIILEEYHTEEIDCYTITACCLGPDNHLYILIDKYRSWYYLKMERYYHFSISLFLAKDNKSKVFVIERYSADGKLIEEDWSCHLEGDYRGLALDCEGNMYLCDKTAIRLGRTANCIVKILKNGTLKSRILQLPDNEELSTVAVDSTGIYVGIDSGITKRSIEEHTIRILKYDLQAKTLMWHFQDQSFGLGKMFSIDDYLILTRIHDEKIEVIHRDSGEKIKNLNFNFKESGDSPAWPSSIAPLPMNCFISAVQKLKQLFVFDKDLNVLQKISLEKQNIPVSVITWSNLEGNFLLLHYNCKLDRKRYLSFRKILYK</sequence>
<evidence type="ECO:0000313" key="7">
    <source>
        <dbReference type="Proteomes" id="UP000549394"/>
    </source>
</evidence>
<keyword evidence="1" id="KW-0479">Metal-binding</keyword>
<proteinExistence type="predicted"/>
<evidence type="ECO:0000256" key="1">
    <source>
        <dbReference type="ARBA" id="ARBA00022723"/>
    </source>
</evidence>
<dbReference type="Gene3D" id="3.30.40.10">
    <property type="entry name" value="Zinc/RING finger domain, C3HC4 (zinc finger)"/>
    <property type="match status" value="1"/>
</dbReference>
<dbReference type="SMART" id="SM00184">
    <property type="entry name" value="RING"/>
    <property type="match status" value="1"/>
</dbReference>
<dbReference type="PANTHER" id="PTHR25462">
    <property type="entry name" value="BONUS, ISOFORM C-RELATED"/>
    <property type="match status" value="1"/>
</dbReference>
<evidence type="ECO:0000313" key="6">
    <source>
        <dbReference type="EMBL" id="CAD5124862.1"/>
    </source>
</evidence>
<evidence type="ECO:0000256" key="2">
    <source>
        <dbReference type="ARBA" id="ARBA00022771"/>
    </source>
</evidence>
<dbReference type="Pfam" id="PF13445">
    <property type="entry name" value="zf-RING_UBOX"/>
    <property type="match status" value="1"/>
</dbReference>
<dbReference type="PROSITE" id="PS00518">
    <property type="entry name" value="ZF_RING_1"/>
    <property type="match status" value="1"/>
</dbReference>
<dbReference type="GO" id="GO:0008270">
    <property type="term" value="F:zinc ion binding"/>
    <property type="evidence" value="ECO:0007669"/>
    <property type="project" value="UniProtKB-KW"/>
</dbReference>